<dbReference type="PANTHER" id="PTHR36305">
    <property type="entry name" value="PHOSPHATIDYLGLYCEROPHOSPHATASE A"/>
    <property type="match status" value="1"/>
</dbReference>
<dbReference type="PANTHER" id="PTHR36305:SF1">
    <property type="entry name" value="PHOSPHATIDYLGLYCEROPHOSPHATASE A"/>
    <property type="match status" value="1"/>
</dbReference>
<keyword evidence="1" id="KW-0443">Lipid metabolism</keyword>
<evidence type="ECO:0000313" key="4">
    <source>
        <dbReference type="EMBL" id="OOV07643.1"/>
    </source>
</evidence>
<dbReference type="GO" id="GO:0008962">
    <property type="term" value="F:phosphatidylglycerophosphatase activity"/>
    <property type="evidence" value="ECO:0007669"/>
    <property type="project" value="UniProtKB-EC"/>
</dbReference>
<keyword evidence="1 2" id="KW-0812">Transmembrane</keyword>
<dbReference type="RefSeq" id="WP_078365492.1">
    <property type="nucleotide sequence ID" value="NZ_MTJN01000002.1"/>
</dbReference>
<evidence type="ECO:0000259" key="3">
    <source>
        <dbReference type="Pfam" id="PF04608"/>
    </source>
</evidence>
<dbReference type="STRING" id="28066.RF819_13735"/>
<name>A0A1T1AUF0_RHOFE</name>
<dbReference type="OrthoDB" id="9804091at2"/>
<dbReference type="Pfam" id="PF04608">
    <property type="entry name" value="PgpA"/>
    <property type="match status" value="1"/>
</dbReference>
<comment type="subcellular location">
    <subcellularLocation>
        <location evidence="1">Cell inner membrane</location>
        <topology evidence="1">Multi-pass membrane protein</topology>
    </subcellularLocation>
</comment>
<evidence type="ECO:0000256" key="2">
    <source>
        <dbReference type="SAM" id="Phobius"/>
    </source>
</evidence>
<proteinExistence type="predicted"/>
<comment type="cofactor">
    <cofactor evidence="1">
        <name>Mg(2+)</name>
        <dbReference type="ChEBI" id="CHEBI:18420"/>
    </cofactor>
</comment>
<organism evidence="4 5">
    <name type="scientific">Rhodoferax fermentans</name>
    <dbReference type="NCBI Taxonomy" id="28066"/>
    <lineage>
        <taxon>Bacteria</taxon>
        <taxon>Pseudomonadati</taxon>
        <taxon>Pseudomonadota</taxon>
        <taxon>Betaproteobacteria</taxon>
        <taxon>Burkholderiales</taxon>
        <taxon>Comamonadaceae</taxon>
        <taxon>Rhodoferax</taxon>
    </lineage>
</organism>
<keyword evidence="1" id="KW-0442">Lipid degradation</keyword>
<dbReference type="PIRSF" id="PIRSF006162">
    <property type="entry name" value="PgpA"/>
    <property type="match status" value="1"/>
</dbReference>
<evidence type="ECO:0000313" key="5">
    <source>
        <dbReference type="Proteomes" id="UP000190750"/>
    </source>
</evidence>
<comment type="function">
    <text evidence="1">Lipid phosphatase which dephosphorylates phosphatidylglycerophosphate (PGP) to phosphatidylglycerol (PG).</text>
</comment>
<dbReference type="InterPro" id="IPR036681">
    <property type="entry name" value="PgpA-like_sf"/>
</dbReference>
<dbReference type="GO" id="GO:0046872">
    <property type="term" value="F:metal ion binding"/>
    <property type="evidence" value="ECO:0007669"/>
    <property type="project" value="UniProtKB-KW"/>
</dbReference>
<keyword evidence="1" id="KW-0378">Hydrolase</keyword>
<dbReference type="EMBL" id="MTJN01000002">
    <property type="protein sequence ID" value="OOV07643.1"/>
    <property type="molecule type" value="Genomic_DNA"/>
</dbReference>
<dbReference type="UniPathway" id="UPA00084">
    <property type="reaction ID" value="UER00504"/>
</dbReference>
<feature type="transmembrane region" description="Helical" evidence="2">
    <location>
        <begin position="75"/>
        <end position="94"/>
    </location>
</feature>
<dbReference type="SUPFAM" id="SSF101307">
    <property type="entry name" value="YutG-like"/>
    <property type="match status" value="1"/>
</dbReference>
<dbReference type="EC" id="3.1.3.27" evidence="1"/>
<reference evidence="4 5" key="1">
    <citation type="submission" date="2017-01" db="EMBL/GenBank/DDBJ databases">
        <title>Genome sequencing of Rhodoferax fermentans JCM 7819.</title>
        <authorList>
            <person name="Kim Y.J."/>
            <person name="Farh M.E.-A."/>
            <person name="Yang D.-C."/>
        </authorList>
    </citation>
    <scope>NUCLEOTIDE SEQUENCE [LARGE SCALE GENOMIC DNA]</scope>
    <source>
        <strain evidence="4 5">JCM 7819</strain>
    </source>
</reference>
<feature type="transmembrane region" description="Helical" evidence="2">
    <location>
        <begin position="177"/>
        <end position="194"/>
    </location>
</feature>
<keyword evidence="1" id="KW-1003">Cell membrane</keyword>
<dbReference type="AlphaFoldDB" id="A0A1T1AUF0"/>
<keyword evidence="1" id="KW-0595">Phospholipid degradation</keyword>
<comment type="pathway">
    <text evidence="1">Phospholipid metabolism; phosphatidylglycerol biosynthesis; phosphatidylglycerol from CDP-diacylglycerol: step 2/2.</text>
</comment>
<feature type="transmembrane region" description="Helical" evidence="2">
    <location>
        <begin position="106"/>
        <end position="127"/>
    </location>
</feature>
<dbReference type="InterPro" id="IPR007686">
    <property type="entry name" value="YutG/PgpA"/>
</dbReference>
<dbReference type="InterPro" id="IPR026037">
    <property type="entry name" value="PgpA"/>
</dbReference>
<keyword evidence="1" id="KW-1208">Phospholipid metabolism</keyword>
<sequence>MQITPDDTQDTPWRDHTAPRAPVAPSARFMMAHPAHVLALGFGSGLSPKAPGTAGTLWAWLSFALLHNRLTDPQWGLLIGLGTLVGWWACSVTARNMRVLDPGSIVWDEVVAFWLVLWLASPMGWWAQVAAFALFRFFDAVKPGPVAWADQLFHDVDPATDPGAWRKAGWGIMLDDLVAACCTLLVIALWRVWYV</sequence>
<dbReference type="CDD" id="cd06971">
    <property type="entry name" value="PgpA"/>
    <property type="match status" value="1"/>
</dbReference>
<keyword evidence="1" id="KW-0460">Magnesium</keyword>
<comment type="catalytic activity">
    <reaction evidence="1">
        <text>a 1,2-diacyl-sn-glycero-3-phospho-(1'-sn-glycero-3'-phosphate) + H2O = a 1,2-diacyl-sn-glycero-3-phospho-(1'-sn-glycerol) + phosphate</text>
        <dbReference type="Rhea" id="RHEA:33751"/>
        <dbReference type="ChEBI" id="CHEBI:15377"/>
        <dbReference type="ChEBI" id="CHEBI:43474"/>
        <dbReference type="ChEBI" id="CHEBI:60110"/>
        <dbReference type="ChEBI" id="CHEBI:64716"/>
        <dbReference type="EC" id="3.1.3.27"/>
    </reaction>
</comment>
<keyword evidence="1" id="KW-0997">Cell inner membrane</keyword>
<comment type="caution">
    <text evidence="4">The sequence shown here is derived from an EMBL/GenBank/DDBJ whole genome shotgun (WGS) entry which is preliminary data.</text>
</comment>
<protein>
    <recommendedName>
        <fullName evidence="1">Phosphatidylglycerophosphatase A</fullName>
        <ecNumber evidence="1">3.1.3.27</ecNumber>
    </recommendedName>
    <alternativeName>
        <fullName evidence="1">Phosphatidylglycerolphosphate phosphatase A</fullName>
    </alternativeName>
</protein>
<gene>
    <name evidence="4" type="ORF">RF819_13735</name>
</gene>
<keyword evidence="5" id="KW-1185">Reference proteome</keyword>
<keyword evidence="2" id="KW-1133">Transmembrane helix</keyword>
<accession>A0A1T1AUF0</accession>
<dbReference type="GO" id="GO:0009395">
    <property type="term" value="P:phospholipid catabolic process"/>
    <property type="evidence" value="ECO:0007669"/>
    <property type="project" value="UniProtKB-KW"/>
</dbReference>
<dbReference type="GO" id="GO:0006655">
    <property type="term" value="P:phosphatidylglycerol biosynthetic process"/>
    <property type="evidence" value="ECO:0007669"/>
    <property type="project" value="UniProtKB-UniPathway"/>
</dbReference>
<feature type="domain" description="YutG/PgpA" evidence="3">
    <location>
        <begin position="38"/>
        <end position="189"/>
    </location>
</feature>
<keyword evidence="1" id="KW-0479">Metal-binding</keyword>
<dbReference type="GO" id="GO:0005886">
    <property type="term" value="C:plasma membrane"/>
    <property type="evidence" value="ECO:0007669"/>
    <property type="project" value="UniProtKB-SubCell"/>
</dbReference>
<keyword evidence="1 2" id="KW-0472">Membrane</keyword>
<dbReference type="Proteomes" id="UP000190750">
    <property type="component" value="Unassembled WGS sequence"/>
</dbReference>
<evidence type="ECO:0000256" key="1">
    <source>
        <dbReference type="PIRNR" id="PIRNR006162"/>
    </source>
</evidence>